<reference evidence="4" key="1">
    <citation type="submission" date="2009-08" db="EMBL/GenBank/DDBJ databases">
        <title>The complete genome of Chitinophaga pinensis DSM 2588.</title>
        <authorList>
            <consortium name="US DOE Joint Genome Institute (JGI-PGF)"/>
            <person name="Lucas S."/>
            <person name="Copeland A."/>
            <person name="Lapidus A."/>
            <person name="Glavina del Rio T."/>
            <person name="Dalin E."/>
            <person name="Tice H."/>
            <person name="Bruce D."/>
            <person name="Goodwin L."/>
            <person name="Pitluck S."/>
            <person name="Kyrpides N."/>
            <person name="Mavromatis K."/>
            <person name="Ivanova N."/>
            <person name="Mikhailova N."/>
            <person name="Sims D."/>
            <person name="Meinche L."/>
            <person name="Brettin T."/>
            <person name="Detter J.C."/>
            <person name="Han C."/>
            <person name="Larimer F."/>
            <person name="Land M."/>
            <person name="Hauser L."/>
            <person name="Markowitz V."/>
            <person name="Cheng J.-F."/>
            <person name="Hugenholtz P."/>
            <person name="Woyke T."/>
            <person name="Wu D."/>
            <person name="Spring S."/>
            <person name="Klenk H.-P."/>
            <person name="Eisen J.A."/>
        </authorList>
    </citation>
    <scope>NUCLEOTIDE SEQUENCE [LARGE SCALE GENOMIC DNA]</scope>
    <source>
        <strain evidence="4">ATCC 43595 / DSM 2588 / LMG 13176 / NBRC 15968 / NCIMB 11800 / UQM 2034</strain>
    </source>
</reference>
<dbReference type="InterPro" id="IPR024455">
    <property type="entry name" value="Phage_capsid"/>
</dbReference>
<protein>
    <recommendedName>
        <fullName evidence="2">Phage capsid-like C-terminal domain-containing protein</fullName>
    </recommendedName>
</protein>
<dbReference type="RefSeq" id="WP_012791527.1">
    <property type="nucleotide sequence ID" value="NC_013132.1"/>
</dbReference>
<dbReference type="AlphaFoldDB" id="A0A979GVG4"/>
<evidence type="ECO:0000313" key="4">
    <source>
        <dbReference type="Proteomes" id="UP000002215"/>
    </source>
</evidence>
<name>A0A979GVG4_CHIPD</name>
<comment type="subcellular location">
    <subcellularLocation>
        <location evidence="1">Virion</location>
    </subcellularLocation>
</comment>
<dbReference type="Proteomes" id="UP000002215">
    <property type="component" value="Chromosome"/>
</dbReference>
<evidence type="ECO:0000256" key="1">
    <source>
        <dbReference type="ARBA" id="ARBA00004328"/>
    </source>
</evidence>
<dbReference type="InterPro" id="IPR054612">
    <property type="entry name" value="Phage_capsid-like_C"/>
</dbReference>
<dbReference type="Gene3D" id="3.30.2320.10">
    <property type="entry name" value="hypothetical protein PF0899 domain"/>
    <property type="match status" value="1"/>
</dbReference>
<evidence type="ECO:0000313" key="3">
    <source>
        <dbReference type="EMBL" id="ACU61354.1"/>
    </source>
</evidence>
<proteinExistence type="predicted"/>
<reference evidence="3 4" key="2">
    <citation type="journal article" date="2010" name="Stand. Genomic Sci.">
        <title>Complete genome sequence of Chitinophaga pinensis type strain (UQM 2034).</title>
        <authorList>
            <person name="Glavina Del Rio T."/>
            <person name="Abt B."/>
            <person name="Spring S."/>
            <person name="Lapidus A."/>
            <person name="Nolan M."/>
            <person name="Tice H."/>
            <person name="Copeland A."/>
            <person name="Cheng J.F."/>
            <person name="Chen F."/>
            <person name="Bruce D."/>
            <person name="Goodwin L."/>
            <person name="Pitluck S."/>
            <person name="Ivanova N."/>
            <person name="Mavromatis K."/>
            <person name="Mikhailova N."/>
            <person name="Pati A."/>
            <person name="Chen A."/>
            <person name="Palaniappan K."/>
            <person name="Land M."/>
            <person name="Hauser L."/>
            <person name="Chang Y.J."/>
            <person name="Jeffries C.D."/>
            <person name="Chain P."/>
            <person name="Saunders E."/>
            <person name="Detter J.C."/>
            <person name="Brettin T."/>
            <person name="Rohde M."/>
            <person name="Goker M."/>
            <person name="Bristow J."/>
            <person name="Eisen J.A."/>
            <person name="Markowitz V."/>
            <person name="Hugenholtz P."/>
            <person name="Kyrpides N.C."/>
            <person name="Klenk H.P."/>
            <person name="Lucas S."/>
        </authorList>
    </citation>
    <scope>NUCLEOTIDE SEQUENCE [LARGE SCALE GENOMIC DNA]</scope>
    <source>
        <strain evidence="4">ATCC 43595 / DSM 2588 / LMG 13176 / NBRC 15968 / NCIMB 11800 / UQM 2034</strain>
    </source>
</reference>
<sequence>MDIKEIKGAVQEVVAPVATEVKEVKAAAEAAKTASETAVQKAETLSSEVTKVNDEVKGLNDWKVKKDEADKKNQEALDKLIQDSDKKNVRVGTEQKHFRDLLAESIEEQKDNIAKFARKEIRETSFQMKAVGDMTLNSATTFPTANVSITDLRPGIIEQPKRRLHIRQLLSGGAMSGSHYNFVKEIAGEGNPAPVAEGALKPRLDLRLQEMSVPAETIAGIVKVSRKMLNDVPGLITFLQSRLPEKLLRVEDNQILNGNGVSPNLSGITHTGNYTPVVNESTVWIEQLVEAITQAEEAERDVNGILLRPAQYAHLLLNRAAGGAGTYDLPRELVTYTNGQLYVMGVPVFKSTAANPGQFIVGDWVMGANLIVKEPPILQFFEQDEDNVQKNMVTVRIEETIALPIYGNDYFFVGEFEPVTT</sequence>
<dbReference type="OrthoDB" id="637859at2"/>
<organism evidence="3 4">
    <name type="scientific">Chitinophaga pinensis (strain ATCC 43595 / DSM 2588 / LMG 13176 / NBRC 15968 / NCIMB 11800 / UQM 2034)</name>
    <dbReference type="NCBI Taxonomy" id="485918"/>
    <lineage>
        <taxon>Bacteria</taxon>
        <taxon>Pseudomonadati</taxon>
        <taxon>Bacteroidota</taxon>
        <taxon>Chitinophagia</taxon>
        <taxon>Chitinophagales</taxon>
        <taxon>Chitinophagaceae</taxon>
        <taxon>Chitinophaga</taxon>
    </lineage>
</organism>
<dbReference type="SUPFAM" id="SSF56563">
    <property type="entry name" value="Major capsid protein gp5"/>
    <property type="match status" value="1"/>
</dbReference>
<gene>
    <name evidence="3" type="ordered locus">Cpin_3892</name>
</gene>
<dbReference type="Pfam" id="PF05065">
    <property type="entry name" value="Phage_capsid"/>
    <property type="match status" value="1"/>
</dbReference>
<dbReference type="EMBL" id="CP001699">
    <property type="protein sequence ID" value="ACU61354.1"/>
    <property type="molecule type" value="Genomic_DNA"/>
</dbReference>
<evidence type="ECO:0000259" key="2">
    <source>
        <dbReference type="Pfam" id="PF05065"/>
    </source>
</evidence>
<dbReference type="KEGG" id="cpi:Cpin_3892"/>
<dbReference type="NCBIfam" id="TIGR01554">
    <property type="entry name" value="major_cap_HK97"/>
    <property type="match status" value="1"/>
</dbReference>
<dbReference type="Gene3D" id="3.30.2400.10">
    <property type="entry name" value="Major capsid protein gp5"/>
    <property type="match status" value="1"/>
</dbReference>
<accession>A0A979GVG4</accession>
<feature type="domain" description="Phage capsid-like C-terminal" evidence="2">
    <location>
        <begin position="150"/>
        <end position="415"/>
    </location>
</feature>